<dbReference type="InterPro" id="IPR001781">
    <property type="entry name" value="Znf_LIM"/>
</dbReference>
<dbReference type="GO" id="GO:0005634">
    <property type="term" value="C:nucleus"/>
    <property type="evidence" value="ECO:0007669"/>
    <property type="project" value="TreeGrafter"/>
</dbReference>
<evidence type="ECO:0000256" key="1">
    <source>
        <dbReference type="ARBA" id="ARBA00022723"/>
    </source>
</evidence>
<keyword evidence="1 5" id="KW-0479">Metal-binding</keyword>
<comment type="caution">
    <text evidence="8">The sequence shown here is derived from an EMBL/GenBank/DDBJ whole genome shotgun (WGS) entry which is preliminary data.</text>
</comment>
<evidence type="ECO:0000256" key="5">
    <source>
        <dbReference type="PROSITE-ProRule" id="PRU00125"/>
    </source>
</evidence>
<dbReference type="OMA" id="QRICERC"/>
<dbReference type="Proteomes" id="UP000031668">
    <property type="component" value="Unassembled WGS sequence"/>
</dbReference>
<protein>
    <submittedName>
        <fullName evidence="8">Transforming growth factor beta-1-induced transcript 1 protein</fullName>
    </submittedName>
</protein>
<evidence type="ECO:0000256" key="6">
    <source>
        <dbReference type="SAM" id="MobiDB-lite"/>
    </source>
</evidence>
<dbReference type="PANTHER" id="PTHR24205:SF16">
    <property type="entry name" value="GH01042P-RELATED"/>
    <property type="match status" value="1"/>
</dbReference>
<sequence>MISEAQNLKVIVQRGSSNVSGLGLSNTEDRSIPSSHYSAVKPQTDSYKAPAPAISIQPKTEYIPNTKPVSTGYPNCPVSSPVSATSSALPSETTRSPVKMPTFVPERKTSESQRICERCRGVITTSEYLRYADKFWHSDHFICDGCKVNLSSTPFHEKNNQILCQTCFRKTSETKCDSCGDPCVYQYVTVAGKSYHGACFKCSKCSKSLDNEKFQFDENRLYCANCISDMMDMKCYACSKRIDIDQSYVTVQDRLYHSNCLKCFLCHVPLRGNTSIKLKDNKPCCPNH</sequence>
<feature type="domain" description="LIM zinc-binding" evidence="7">
    <location>
        <begin position="234"/>
        <end position="288"/>
    </location>
</feature>
<feature type="domain" description="LIM zinc-binding" evidence="7">
    <location>
        <begin position="174"/>
        <end position="233"/>
    </location>
</feature>
<keyword evidence="3 5" id="KW-0862">Zinc</keyword>
<evidence type="ECO:0000313" key="9">
    <source>
        <dbReference type="Proteomes" id="UP000031668"/>
    </source>
</evidence>
<dbReference type="GO" id="GO:0003712">
    <property type="term" value="F:transcription coregulator activity"/>
    <property type="evidence" value="ECO:0007669"/>
    <property type="project" value="TreeGrafter"/>
</dbReference>
<dbReference type="CDD" id="cd08368">
    <property type="entry name" value="LIM"/>
    <property type="match status" value="3"/>
</dbReference>
<feature type="region of interest" description="Disordered" evidence="6">
    <location>
        <begin position="22"/>
        <end position="44"/>
    </location>
</feature>
<keyword evidence="2" id="KW-0677">Repeat</keyword>
<proteinExistence type="predicted"/>
<dbReference type="EMBL" id="JWZT01003013">
    <property type="protein sequence ID" value="KII67910.1"/>
    <property type="molecule type" value="Genomic_DNA"/>
</dbReference>
<dbReference type="GO" id="GO:0030018">
    <property type="term" value="C:Z disc"/>
    <property type="evidence" value="ECO:0007669"/>
    <property type="project" value="TreeGrafter"/>
</dbReference>
<reference evidence="8 9" key="1">
    <citation type="journal article" date="2014" name="Genome Biol. Evol.">
        <title>The genome of the myxosporean Thelohanellus kitauei shows adaptations to nutrient acquisition within its fish host.</title>
        <authorList>
            <person name="Yang Y."/>
            <person name="Xiong J."/>
            <person name="Zhou Z."/>
            <person name="Huo F."/>
            <person name="Miao W."/>
            <person name="Ran C."/>
            <person name="Liu Y."/>
            <person name="Zhang J."/>
            <person name="Feng J."/>
            <person name="Wang M."/>
            <person name="Wang M."/>
            <person name="Wang L."/>
            <person name="Yao B."/>
        </authorList>
    </citation>
    <scope>NUCLEOTIDE SEQUENCE [LARGE SCALE GENOMIC DNA]</scope>
    <source>
        <strain evidence="8">Wuqing</strain>
    </source>
</reference>
<dbReference type="PROSITE" id="PS50023">
    <property type="entry name" value="LIM_DOMAIN_2"/>
    <property type="match status" value="3"/>
</dbReference>
<evidence type="ECO:0000259" key="7">
    <source>
        <dbReference type="PROSITE" id="PS50023"/>
    </source>
</evidence>
<evidence type="ECO:0000313" key="8">
    <source>
        <dbReference type="EMBL" id="KII67910.1"/>
    </source>
</evidence>
<evidence type="ECO:0000256" key="4">
    <source>
        <dbReference type="ARBA" id="ARBA00023038"/>
    </source>
</evidence>
<dbReference type="GO" id="GO:0046872">
    <property type="term" value="F:metal ion binding"/>
    <property type="evidence" value="ECO:0007669"/>
    <property type="project" value="UniProtKB-KW"/>
</dbReference>
<evidence type="ECO:0000256" key="3">
    <source>
        <dbReference type="ARBA" id="ARBA00022833"/>
    </source>
</evidence>
<dbReference type="Gene3D" id="2.10.110.10">
    <property type="entry name" value="Cysteine Rich Protein"/>
    <property type="match status" value="3"/>
</dbReference>
<keyword evidence="9" id="KW-1185">Reference proteome</keyword>
<dbReference type="PROSITE" id="PS00478">
    <property type="entry name" value="LIM_DOMAIN_1"/>
    <property type="match status" value="1"/>
</dbReference>
<accession>A0A0C2MUQ2</accession>
<dbReference type="OrthoDB" id="274660at2759"/>
<name>A0A0C2MUQ2_THEKT</name>
<dbReference type="SMART" id="SM00132">
    <property type="entry name" value="LIM"/>
    <property type="match status" value="3"/>
</dbReference>
<dbReference type="AlphaFoldDB" id="A0A0C2MUQ2"/>
<dbReference type="PANTHER" id="PTHR24205">
    <property type="entry name" value="FOUR AND A HALF LIM DOMAINS PROTEIN"/>
    <property type="match status" value="1"/>
</dbReference>
<dbReference type="Pfam" id="PF00412">
    <property type="entry name" value="LIM"/>
    <property type="match status" value="3"/>
</dbReference>
<gene>
    <name evidence="8" type="ORF">RF11_09082</name>
</gene>
<organism evidence="8 9">
    <name type="scientific">Thelohanellus kitauei</name>
    <name type="common">Myxosporean</name>
    <dbReference type="NCBI Taxonomy" id="669202"/>
    <lineage>
        <taxon>Eukaryota</taxon>
        <taxon>Metazoa</taxon>
        <taxon>Cnidaria</taxon>
        <taxon>Myxozoa</taxon>
        <taxon>Myxosporea</taxon>
        <taxon>Bivalvulida</taxon>
        <taxon>Platysporina</taxon>
        <taxon>Myxobolidae</taxon>
        <taxon>Thelohanellus</taxon>
    </lineage>
</organism>
<evidence type="ECO:0000256" key="2">
    <source>
        <dbReference type="ARBA" id="ARBA00022737"/>
    </source>
</evidence>
<dbReference type="SUPFAM" id="SSF57716">
    <property type="entry name" value="Glucocorticoid receptor-like (DNA-binding domain)"/>
    <property type="match status" value="2"/>
</dbReference>
<keyword evidence="4 5" id="KW-0440">LIM domain</keyword>
<feature type="domain" description="LIM zinc-binding" evidence="7">
    <location>
        <begin position="114"/>
        <end position="173"/>
    </location>
</feature>
<feature type="compositionally biased region" description="Polar residues" evidence="6">
    <location>
        <begin position="32"/>
        <end position="44"/>
    </location>
</feature>